<evidence type="ECO:0000313" key="5">
    <source>
        <dbReference type="Proteomes" id="UP000230869"/>
    </source>
</evidence>
<keyword evidence="1 2" id="KW-0597">Phosphoprotein</keyword>
<comment type="caution">
    <text evidence="4">The sequence shown here is derived from an EMBL/GenBank/DDBJ whole genome shotgun (WGS) entry which is preliminary data.</text>
</comment>
<proteinExistence type="predicted"/>
<feature type="modified residue" description="4-aspartylphosphate" evidence="2">
    <location>
        <position position="60"/>
    </location>
</feature>
<dbReference type="Proteomes" id="UP000230869">
    <property type="component" value="Unassembled WGS sequence"/>
</dbReference>
<protein>
    <submittedName>
        <fullName evidence="4">Response regulator</fullName>
    </submittedName>
</protein>
<dbReference type="InterPro" id="IPR001789">
    <property type="entry name" value="Sig_transdc_resp-reg_receiver"/>
</dbReference>
<accession>A0A2M6K9P1</accession>
<dbReference type="PANTHER" id="PTHR44591">
    <property type="entry name" value="STRESS RESPONSE REGULATOR PROTEIN 1"/>
    <property type="match status" value="1"/>
</dbReference>
<feature type="domain" description="Response regulatory" evidence="3">
    <location>
        <begin position="11"/>
        <end position="127"/>
    </location>
</feature>
<evidence type="ECO:0000313" key="4">
    <source>
        <dbReference type="EMBL" id="PIR13772.1"/>
    </source>
</evidence>
<gene>
    <name evidence="4" type="ORF">COV49_01095</name>
</gene>
<dbReference type="AlphaFoldDB" id="A0A2M6K9P1"/>
<evidence type="ECO:0000256" key="1">
    <source>
        <dbReference type="ARBA" id="ARBA00022553"/>
    </source>
</evidence>
<dbReference type="PROSITE" id="PS50110">
    <property type="entry name" value="RESPONSE_REGULATORY"/>
    <property type="match status" value="1"/>
</dbReference>
<sequence>MPKNSNQKKCRVALVDDEEIILEMYKTKLEKENYEVITARNGLEGLALVKDKNPDIVLVDLMMPKKDGFYLLARMKNNKKLSKIPTIVLTNMDGKDLREKACQLGAIFFLVKAQFMPSEVVEVINEVLNVKADHPEVINRCS</sequence>
<dbReference type="Gene3D" id="3.40.50.2300">
    <property type="match status" value="1"/>
</dbReference>
<dbReference type="SUPFAM" id="SSF52172">
    <property type="entry name" value="CheY-like"/>
    <property type="match status" value="1"/>
</dbReference>
<organism evidence="4 5">
    <name type="scientific">Candidatus Falkowbacteria bacterium CG11_big_fil_rev_8_21_14_0_20_39_10</name>
    <dbReference type="NCBI Taxonomy" id="1974570"/>
    <lineage>
        <taxon>Bacteria</taxon>
        <taxon>Candidatus Falkowiibacteriota</taxon>
    </lineage>
</organism>
<evidence type="ECO:0000256" key="2">
    <source>
        <dbReference type="PROSITE-ProRule" id="PRU00169"/>
    </source>
</evidence>
<dbReference type="PANTHER" id="PTHR44591:SF3">
    <property type="entry name" value="RESPONSE REGULATORY DOMAIN-CONTAINING PROTEIN"/>
    <property type="match status" value="1"/>
</dbReference>
<dbReference type="Pfam" id="PF00072">
    <property type="entry name" value="Response_reg"/>
    <property type="match status" value="1"/>
</dbReference>
<evidence type="ECO:0000259" key="3">
    <source>
        <dbReference type="PROSITE" id="PS50110"/>
    </source>
</evidence>
<name>A0A2M6K9P1_9BACT</name>
<dbReference type="SMART" id="SM00448">
    <property type="entry name" value="REC"/>
    <property type="match status" value="1"/>
</dbReference>
<dbReference type="CDD" id="cd00156">
    <property type="entry name" value="REC"/>
    <property type="match status" value="1"/>
</dbReference>
<dbReference type="GO" id="GO:0000160">
    <property type="term" value="P:phosphorelay signal transduction system"/>
    <property type="evidence" value="ECO:0007669"/>
    <property type="project" value="InterPro"/>
</dbReference>
<reference evidence="4 5" key="1">
    <citation type="submission" date="2017-09" db="EMBL/GenBank/DDBJ databases">
        <title>Depth-based differentiation of microbial function through sediment-hosted aquifers and enrichment of novel symbionts in the deep terrestrial subsurface.</title>
        <authorList>
            <person name="Probst A.J."/>
            <person name="Ladd B."/>
            <person name="Jarett J.K."/>
            <person name="Geller-Mcgrath D.E."/>
            <person name="Sieber C.M."/>
            <person name="Emerson J.B."/>
            <person name="Anantharaman K."/>
            <person name="Thomas B.C."/>
            <person name="Malmstrom R."/>
            <person name="Stieglmeier M."/>
            <person name="Klingl A."/>
            <person name="Woyke T."/>
            <person name="Ryan C.M."/>
            <person name="Banfield J.F."/>
        </authorList>
    </citation>
    <scope>NUCLEOTIDE SEQUENCE [LARGE SCALE GENOMIC DNA]</scope>
    <source>
        <strain evidence="4">CG11_big_fil_rev_8_21_14_0_20_39_10</strain>
    </source>
</reference>
<dbReference type="InterPro" id="IPR050595">
    <property type="entry name" value="Bact_response_regulator"/>
</dbReference>
<dbReference type="InterPro" id="IPR011006">
    <property type="entry name" value="CheY-like_superfamily"/>
</dbReference>
<dbReference type="EMBL" id="PCWW01000020">
    <property type="protein sequence ID" value="PIR13772.1"/>
    <property type="molecule type" value="Genomic_DNA"/>
</dbReference>